<gene>
    <name evidence="2" type="ORF">GGQ57_005040</name>
</gene>
<evidence type="ECO:0000313" key="2">
    <source>
        <dbReference type="EMBL" id="MBB4625094.1"/>
    </source>
</evidence>
<accession>A0ABR6KWB4</accession>
<proteinExistence type="predicted"/>
<evidence type="ECO:0000313" key="3">
    <source>
        <dbReference type="Proteomes" id="UP000533637"/>
    </source>
</evidence>
<name>A0ABR6KWB4_9BACT</name>
<dbReference type="InterPro" id="IPR008482">
    <property type="entry name" value="DUF763"/>
</dbReference>
<dbReference type="PANTHER" id="PTHR38597">
    <property type="entry name" value="BLL3834 PROTEIN"/>
    <property type="match status" value="1"/>
</dbReference>
<dbReference type="Pfam" id="PF05559">
    <property type="entry name" value="DUF763"/>
    <property type="match status" value="1"/>
</dbReference>
<reference evidence="2 3" key="1">
    <citation type="submission" date="2020-08" db="EMBL/GenBank/DDBJ databases">
        <title>Genomic Encyclopedia of Type Strains, Phase IV (KMG-IV): sequencing the most valuable type-strain genomes for metagenomic binning, comparative biology and taxonomic classification.</title>
        <authorList>
            <person name="Goeker M."/>
        </authorList>
    </citation>
    <scope>NUCLEOTIDE SEQUENCE [LARGE SCALE GENOMIC DNA]</scope>
    <source>
        <strain evidence="2 3">DSM 102983</strain>
    </source>
</reference>
<dbReference type="RefSeq" id="WP_183672461.1">
    <property type="nucleotide sequence ID" value="NZ_BMPB01000017.1"/>
</dbReference>
<dbReference type="Proteomes" id="UP000533637">
    <property type="component" value="Unassembled WGS sequence"/>
</dbReference>
<dbReference type="PANTHER" id="PTHR38597:SF1">
    <property type="entry name" value="BLL3834 PROTEIN"/>
    <property type="match status" value="1"/>
</dbReference>
<comment type="caution">
    <text evidence="2">The sequence shown here is derived from an EMBL/GenBank/DDBJ whole genome shotgun (WGS) entry which is preliminary data.</text>
</comment>
<feature type="region of interest" description="Disordered" evidence="1">
    <location>
        <begin position="387"/>
        <end position="408"/>
    </location>
</feature>
<keyword evidence="3" id="KW-1185">Reference proteome</keyword>
<organism evidence="2 3">
    <name type="scientific">Parabacteroides faecis</name>
    <dbReference type="NCBI Taxonomy" id="1217282"/>
    <lineage>
        <taxon>Bacteria</taxon>
        <taxon>Pseudomonadati</taxon>
        <taxon>Bacteroidota</taxon>
        <taxon>Bacteroidia</taxon>
        <taxon>Bacteroidales</taxon>
        <taxon>Tannerellaceae</taxon>
        <taxon>Parabacteroides</taxon>
    </lineage>
</organism>
<dbReference type="EMBL" id="JACHOC010000013">
    <property type="protein sequence ID" value="MBB4625094.1"/>
    <property type="molecule type" value="Genomic_DNA"/>
</dbReference>
<sequence>MKRGTADLPLHYGTVPPWLAERMSLLGGAIAEAIIIEYGRPALLQRLSDPFWFQSLGCVLGMDWHSSGITTSVMNALRKAINYRSEELGVYICGGRGKFSRETPNQLLEVANKTGLNGNELVRHSKLAAKVDNTAVQDGFQLYLHTFIVTKEGDWSVIQQGMNPNERMARRYHWLSSSLRSFMEEPHTSVCGRNQGLILNLTDKLAAPTKEGIVELTKESPDKLMREVSIILPNHHEVKAEDVNLKRLGAALILAHETNISDMESLLLLEGVGPRTLQSLTLVSEVIHGTPSRFSDPARFSFAHGGKDGHPFPVPTSVYDETIEVFNNAIHKAHLGEKDKSDALKNLSKISQEMEKGYTPNNYFDDWVQYERDNSYKYKGKTVFGNAKKPVKKKEDKGEGGIQLSLWD</sequence>
<protein>
    <recommendedName>
        <fullName evidence="4">DUF763 domain-containing protein</fullName>
    </recommendedName>
</protein>
<evidence type="ECO:0008006" key="4">
    <source>
        <dbReference type="Google" id="ProtNLM"/>
    </source>
</evidence>
<evidence type="ECO:0000256" key="1">
    <source>
        <dbReference type="SAM" id="MobiDB-lite"/>
    </source>
</evidence>